<dbReference type="EMBL" id="HQ006076">
    <property type="protein sequence ID" value="ADV40366.1"/>
    <property type="molecule type" value="mRNA"/>
</dbReference>
<sequence length="174" mass="20183">MLFGELNILRSIYRTNFCSQFLKLKSFNNIQKCMFCSSVNFDRLSEFKEKISKGPSLSSFLTSNDKQSTEIEYPPYISHASEKNESKKVYIETYGCQMNVNDTEIIYAILSKDGYEISKEINDTDVILIMTCAIREGAEQKIWNRLKHLKSLKLKRKRQPLKIGILGCMAERLK</sequence>
<keyword evidence="4" id="KW-0408">Iron</keyword>
<feature type="domain" description="MTTase N-terminal" evidence="6">
    <location>
        <begin position="87"/>
        <end position="174"/>
    </location>
</feature>
<dbReference type="Gene3D" id="3.40.50.12160">
    <property type="entry name" value="Methylthiotransferase, N-terminal domain"/>
    <property type="match status" value="1"/>
</dbReference>
<dbReference type="PROSITE" id="PS51449">
    <property type="entry name" value="MTTASE_N"/>
    <property type="match status" value="1"/>
</dbReference>
<evidence type="ECO:0000256" key="1">
    <source>
        <dbReference type="ARBA" id="ARBA00022485"/>
    </source>
</evidence>
<evidence type="ECO:0000313" key="7">
    <source>
        <dbReference type="EMBL" id="ADV40366.1"/>
    </source>
</evidence>
<reference evidence="7" key="1">
    <citation type="submission" date="2010-07" db="EMBL/GenBank/DDBJ databases">
        <title>Identification of Proteins Involved in Black Widow Spider Wrapping Silk Fibers.</title>
        <authorList>
            <person name="Nguyen A."/>
            <person name="Verduzco A."/>
            <person name="Vierra C."/>
        </authorList>
    </citation>
    <scope>NUCLEOTIDE SEQUENCE</scope>
</reference>
<keyword evidence="5" id="KW-0411">Iron-sulfur</keyword>
<evidence type="ECO:0000256" key="2">
    <source>
        <dbReference type="ARBA" id="ARBA00022691"/>
    </source>
</evidence>
<organism evidence="7">
    <name type="scientific">Latrodectus hesperus</name>
    <name type="common">Western black widow spider</name>
    <dbReference type="NCBI Taxonomy" id="256737"/>
    <lineage>
        <taxon>Eukaryota</taxon>
        <taxon>Metazoa</taxon>
        <taxon>Ecdysozoa</taxon>
        <taxon>Arthropoda</taxon>
        <taxon>Chelicerata</taxon>
        <taxon>Arachnida</taxon>
        <taxon>Araneae</taxon>
        <taxon>Araneomorphae</taxon>
        <taxon>Entelegynae</taxon>
        <taxon>Araneoidea</taxon>
        <taxon>Theridiidae</taxon>
        <taxon>Latrodectus</taxon>
    </lineage>
</organism>
<evidence type="ECO:0000256" key="4">
    <source>
        <dbReference type="ARBA" id="ARBA00023004"/>
    </source>
</evidence>
<dbReference type="GO" id="GO:0046872">
    <property type="term" value="F:metal ion binding"/>
    <property type="evidence" value="ECO:0007669"/>
    <property type="project" value="UniProtKB-KW"/>
</dbReference>
<dbReference type="GO" id="GO:0005739">
    <property type="term" value="C:mitochondrion"/>
    <property type="evidence" value="ECO:0007669"/>
    <property type="project" value="TreeGrafter"/>
</dbReference>
<evidence type="ECO:0000256" key="3">
    <source>
        <dbReference type="ARBA" id="ARBA00022723"/>
    </source>
</evidence>
<dbReference type="InterPro" id="IPR013848">
    <property type="entry name" value="Methylthiotransferase_N"/>
</dbReference>
<evidence type="ECO:0000259" key="6">
    <source>
        <dbReference type="PROSITE" id="PS51449"/>
    </source>
</evidence>
<dbReference type="Pfam" id="PF00919">
    <property type="entry name" value="UPF0004"/>
    <property type="match status" value="1"/>
</dbReference>
<keyword evidence="1" id="KW-0004">4Fe-4S</keyword>
<dbReference type="GO" id="GO:0051539">
    <property type="term" value="F:4 iron, 4 sulfur cluster binding"/>
    <property type="evidence" value="ECO:0007669"/>
    <property type="project" value="UniProtKB-KW"/>
</dbReference>
<name>E7D1X2_LATHE</name>
<dbReference type="FunFam" id="3.40.50.12160:FF:000003">
    <property type="entry name" value="CDK5 regulatory subunit-associated protein 1"/>
    <property type="match status" value="1"/>
</dbReference>
<dbReference type="AlphaFoldDB" id="E7D1X2"/>
<dbReference type="PANTHER" id="PTHR43020:SF2">
    <property type="entry name" value="MITOCHONDRIAL TRNA METHYLTHIOTRANSFERASE CDK5RAP1"/>
    <property type="match status" value="1"/>
</dbReference>
<protein>
    <submittedName>
        <fullName evidence="7">CDK5 regulatory subunit associated protein 1, isoform CRA_a</fullName>
    </submittedName>
</protein>
<feature type="non-terminal residue" evidence="7">
    <location>
        <position position="174"/>
    </location>
</feature>
<dbReference type="GO" id="GO:0035597">
    <property type="term" value="F:tRNA-2-methylthio-N(6)-dimethylallyladenosine(37) synthase activity"/>
    <property type="evidence" value="ECO:0007669"/>
    <property type="project" value="TreeGrafter"/>
</dbReference>
<dbReference type="GO" id="GO:0005829">
    <property type="term" value="C:cytosol"/>
    <property type="evidence" value="ECO:0007669"/>
    <property type="project" value="TreeGrafter"/>
</dbReference>
<dbReference type="PANTHER" id="PTHR43020">
    <property type="entry name" value="CDK5 REGULATORY SUBUNIT-ASSOCIATED PROTEIN 1"/>
    <property type="match status" value="1"/>
</dbReference>
<evidence type="ECO:0000256" key="5">
    <source>
        <dbReference type="ARBA" id="ARBA00023014"/>
    </source>
</evidence>
<keyword evidence="2" id="KW-0949">S-adenosyl-L-methionine</keyword>
<dbReference type="InterPro" id="IPR038135">
    <property type="entry name" value="Methylthiotransferase_N_sf"/>
</dbReference>
<keyword evidence="3" id="KW-0479">Metal-binding</keyword>
<accession>E7D1X2</accession>
<proteinExistence type="evidence at transcript level"/>